<dbReference type="Gene3D" id="3.30.750.24">
    <property type="entry name" value="STAS domain"/>
    <property type="match status" value="1"/>
</dbReference>
<dbReference type="PANTHER" id="PTHR33495:SF2">
    <property type="entry name" value="ANTI-SIGMA FACTOR ANTAGONIST TM_1081-RELATED"/>
    <property type="match status" value="1"/>
</dbReference>
<dbReference type="PROSITE" id="PS50801">
    <property type="entry name" value="STAS"/>
    <property type="match status" value="1"/>
</dbReference>
<sequence>MIGNIPPHHDGPGTSSVLAEFERAGCWVVQAQGELDSDTVDPLYLAMWQAAASYGVVVLDATSVTFGDSTFLGLLLQMREETELRVVATSPQLLRLFSLAGLDRMLDCYPDLGAALAGPG</sequence>
<dbReference type="SUPFAM" id="SSF52091">
    <property type="entry name" value="SpoIIaa-like"/>
    <property type="match status" value="1"/>
</dbReference>
<dbReference type="OrthoDB" id="4262547at2"/>
<reference evidence="2 3" key="1">
    <citation type="submission" date="2017-09" db="EMBL/GenBank/DDBJ databases">
        <authorList>
            <person name="Lee N."/>
            <person name="Cho B.-K."/>
        </authorList>
    </citation>
    <scope>NUCLEOTIDE SEQUENCE [LARGE SCALE GENOMIC DNA]</scope>
    <source>
        <strain evidence="2 3">ATCC 12769</strain>
    </source>
</reference>
<evidence type="ECO:0000313" key="3">
    <source>
        <dbReference type="Proteomes" id="UP000326178"/>
    </source>
</evidence>
<keyword evidence="3" id="KW-1185">Reference proteome</keyword>
<accession>A0A5J6F752</accession>
<protein>
    <submittedName>
        <fullName evidence="2">Anti-sigma factor antagonist</fullName>
    </submittedName>
</protein>
<dbReference type="GO" id="GO:0043856">
    <property type="term" value="F:anti-sigma factor antagonist activity"/>
    <property type="evidence" value="ECO:0007669"/>
    <property type="project" value="TreeGrafter"/>
</dbReference>
<gene>
    <name evidence="2" type="ORF">CP967_07120</name>
</gene>
<dbReference type="PANTHER" id="PTHR33495">
    <property type="entry name" value="ANTI-SIGMA FACTOR ANTAGONIST TM_1081-RELATED-RELATED"/>
    <property type="match status" value="1"/>
</dbReference>
<dbReference type="InterPro" id="IPR002645">
    <property type="entry name" value="STAS_dom"/>
</dbReference>
<dbReference type="KEGG" id="snk:CP967_07120"/>
<evidence type="ECO:0000259" key="1">
    <source>
        <dbReference type="PROSITE" id="PS50801"/>
    </source>
</evidence>
<dbReference type="EMBL" id="CP023702">
    <property type="protein sequence ID" value="QEU71763.1"/>
    <property type="molecule type" value="Genomic_DNA"/>
</dbReference>
<dbReference type="RefSeq" id="WP_150487130.1">
    <property type="nucleotide sequence ID" value="NZ_BMUV01000005.1"/>
</dbReference>
<name>A0A5J6F752_9ACTN</name>
<dbReference type="InterPro" id="IPR036513">
    <property type="entry name" value="STAS_dom_sf"/>
</dbReference>
<organism evidence="2 3">
    <name type="scientific">Streptomyces nitrosporeus</name>
    <dbReference type="NCBI Taxonomy" id="28894"/>
    <lineage>
        <taxon>Bacteria</taxon>
        <taxon>Bacillati</taxon>
        <taxon>Actinomycetota</taxon>
        <taxon>Actinomycetes</taxon>
        <taxon>Kitasatosporales</taxon>
        <taxon>Streptomycetaceae</taxon>
        <taxon>Streptomyces</taxon>
    </lineage>
</organism>
<dbReference type="Pfam" id="PF13466">
    <property type="entry name" value="STAS_2"/>
    <property type="match status" value="1"/>
</dbReference>
<proteinExistence type="predicted"/>
<feature type="domain" description="STAS" evidence="1">
    <location>
        <begin position="28"/>
        <end position="119"/>
    </location>
</feature>
<dbReference type="AlphaFoldDB" id="A0A5J6F752"/>
<dbReference type="InterPro" id="IPR058548">
    <property type="entry name" value="MlaB-like_STAS"/>
</dbReference>
<dbReference type="CDD" id="cd07043">
    <property type="entry name" value="STAS_anti-anti-sigma_factors"/>
    <property type="match status" value="1"/>
</dbReference>
<dbReference type="Proteomes" id="UP000326178">
    <property type="component" value="Chromosome"/>
</dbReference>
<evidence type="ECO:0000313" key="2">
    <source>
        <dbReference type="EMBL" id="QEU71763.1"/>
    </source>
</evidence>